<name>G3AX26_CANTC</name>
<gene>
    <name evidence="2" type="ORF">CANTEDRAFT_112414</name>
</gene>
<reference evidence="2 3" key="1">
    <citation type="journal article" date="2011" name="Proc. Natl. Acad. Sci. U.S.A.">
        <title>Comparative genomics of xylose-fermenting fungi for enhanced biofuel production.</title>
        <authorList>
            <person name="Wohlbach D.J."/>
            <person name="Kuo A."/>
            <person name="Sato T.K."/>
            <person name="Potts K.M."/>
            <person name="Salamov A.A."/>
            <person name="LaButti K.M."/>
            <person name="Sun H."/>
            <person name="Clum A."/>
            <person name="Pangilinan J.L."/>
            <person name="Lindquist E.A."/>
            <person name="Lucas S."/>
            <person name="Lapidus A."/>
            <person name="Jin M."/>
            <person name="Gunawan C."/>
            <person name="Balan V."/>
            <person name="Dale B.E."/>
            <person name="Jeffries T.W."/>
            <person name="Zinkel R."/>
            <person name="Barry K.W."/>
            <person name="Grigoriev I.V."/>
            <person name="Gasch A.P."/>
        </authorList>
    </citation>
    <scope>NUCLEOTIDE SEQUENCE [LARGE SCALE GENOMIC DNA]</scope>
    <source>
        <strain evidence="3">ATCC 10573 / BCRC 21748 / CBS 615 / JCM 9827 / NBRC 10315 / NRRL Y-1498 / VKM Y-70</strain>
    </source>
</reference>
<dbReference type="GO" id="GO:0042171">
    <property type="term" value="F:lysophosphatidic acid acyltransferase activity"/>
    <property type="evidence" value="ECO:0007669"/>
    <property type="project" value="TreeGrafter"/>
</dbReference>
<dbReference type="Gene3D" id="3.40.50.1820">
    <property type="entry name" value="alpha/beta hydrolase"/>
    <property type="match status" value="1"/>
</dbReference>
<accession>G3AX26</accession>
<keyword evidence="3" id="KW-1185">Reference proteome</keyword>
<dbReference type="InterPro" id="IPR000073">
    <property type="entry name" value="AB_hydrolase_1"/>
</dbReference>
<dbReference type="OrthoDB" id="7457040at2759"/>
<dbReference type="GO" id="GO:0055088">
    <property type="term" value="P:lipid homeostasis"/>
    <property type="evidence" value="ECO:0007669"/>
    <property type="project" value="TreeGrafter"/>
</dbReference>
<evidence type="ECO:0000313" key="2">
    <source>
        <dbReference type="EMBL" id="EGV66673.1"/>
    </source>
</evidence>
<dbReference type="SUPFAM" id="SSF53474">
    <property type="entry name" value="alpha/beta-Hydrolases"/>
    <property type="match status" value="1"/>
</dbReference>
<dbReference type="GO" id="GO:0005743">
    <property type="term" value="C:mitochondrial inner membrane"/>
    <property type="evidence" value="ECO:0007669"/>
    <property type="project" value="TreeGrafter"/>
</dbReference>
<feature type="domain" description="AB hydrolase-1" evidence="1">
    <location>
        <begin position="100"/>
        <end position="434"/>
    </location>
</feature>
<dbReference type="STRING" id="590646.G3AX26"/>
<protein>
    <submittedName>
        <fullName evidence="2">Alpha/beta-hydrolase</fullName>
    </submittedName>
</protein>
<dbReference type="KEGG" id="cten:18246508"/>
<dbReference type="GeneID" id="18246508"/>
<dbReference type="GO" id="GO:0004623">
    <property type="term" value="F:phospholipase A2 activity"/>
    <property type="evidence" value="ECO:0007669"/>
    <property type="project" value="TreeGrafter"/>
</dbReference>
<organism evidence="3">
    <name type="scientific">Candida tenuis (strain ATCC 10573 / BCRC 21748 / CBS 615 / JCM 9827 / NBRC 10315 / NRRL Y-1498 / VKM Y-70)</name>
    <name type="common">Yeast</name>
    <name type="synonym">Yamadazyma tenuis</name>
    <dbReference type="NCBI Taxonomy" id="590646"/>
    <lineage>
        <taxon>Eukaryota</taxon>
        <taxon>Fungi</taxon>
        <taxon>Dikarya</taxon>
        <taxon>Ascomycota</taxon>
        <taxon>Saccharomycotina</taxon>
        <taxon>Pichiomycetes</taxon>
        <taxon>Debaryomycetaceae</taxon>
        <taxon>Yamadazyma</taxon>
    </lineage>
</organism>
<evidence type="ECO:0000259" key="1">
    <source>
        <dbReference type="Pfam" id="PF00561"/>
    </source>
</evidence>
<dbReference type="Pfam" id="PF00561">
    <property type="entry name" value="Abhydrolase_1"/>
    <property type="match status" value="1"/>
</dbReference>
<dbReference type="Proteomes" id="UP000000707">
    <property type="component" value="Unassembled WGS sequence"/>
</dbReference>
<dbReference type="RefSeq" id="XP_006683931.1">
    <property type="nucleotide sequence ID" value="XM_006683868.1"/>
</dbReference>
<proteinExistence type="predicted"/>
<evidence type="ECO:0000313" key="3">
    <source>
        <dbReference type="Proteomes" id="UP000000707"/>
    </source>
</evidence>
<dbReference type="GO" id="GO:0006654">
    <property type="term" value="P:phosphatidic acid biosynthetic process"/>
    <property type="evidence" value="ECO:0007669"/>
    <property type="project" value="TreeGrafter"/>
</dbReference>
<dbReference type="PANTHER" id="PTHR42886">
    <property type="entry name" value="RE40534P-RELATED"/>
    <property type="match status" value="1"/>
</dbReference>
<dbReference type="EMBL" id="GL996510">
    <property type="protein sequence ID" value="EGV66673.1"/>
    <property type="molecule type" value="Genomic_DNA"/>
</dbReference>
<dbReference type="GO" id="GO:0035965">
    <property type="term" value="P:cardiolipin acyl-chain remodeling"/>
    <property type="evidence" value="ECO:0007669"/>
    <property type="project" value="TreeGrafter"/>
</dbReference>
<dbReference type="AlphaFoldDB" id="G3AX26"/>
<dbReference type="InterPro" id="IPR029058">
    <property type="entry name" value="AB_hydrolase_fold"/>
</dbReference>
<keyword evidence="2" id="KW-0378">Hydrolase</keyword>
<dbReference type="HOGENOM" id="CLU_017361_3_1_1"/>
<sequence length="450" mass="51472">MSTSSDQNTAFQPPYPLTNAVEANYTYMASLKDWFRQFRLSDEYVESQVLSILPFFPESDGKRVAKIINTPISNNNFIHEFCVDNVESEVSALPDGVKDIVLIHGYAASLGLFFSNFDALSSIPGVRVHAIDLLGFGFSSRPDFPSFKSDTVEDVMKVEDWFIDSIEEWRAKRNITNFVLMGHSFGGYLSSCYALKYNKPQENGKNLINKLVLVSPVGVERNRYSLLKDIPNPFVDDTELNRQNTNTQGPHVEDELLKDQSTLTGHHINPDYKHINMDNSEPETLSRRMKFLIFLWKRNISPFSIVRGLGPFRSKLIGRWTTRRFSDVYAEDADYYQHIHDYFYRTFNGKGSGEYAITRVLDVGAVPKLPLMDRLPMYLTKKKVPTLWLYGDHDWMNVEAGQEIVKEINNIANKDLARFSLIPSAGHHLYLDNPGVFHSVVLKFLKAKLT</sequence>
<dbReference type="PANTHER" id="PTHR42886:SF23">
    <property type="entry name" value="1-ACYLGLYCEROL-3-PHOSPHATE O-ACYLTRANSFERASE ICT1-RELATED"/>
    <property type="match status" value="1"/>
</dbReference>
<dbReference type="eggNOG" id="KOG4409">
    <property type="taxonomic scope" value="Eukaryota"/>
</dbReference>